<dbReference type="GO" id="GO:0005230">
    <property type="term" value="F:extracellular ligand-gated monoatomic ion channel activity"/>
    <property type="evidence" value="ECO:0007669"/>
    <property type="project" value="InterPro"/>
</dbReference>
<reference evidence="3" key="1">
    <citation type="submission" date="2024-02" db="UniProtKB">
        <authorList>
            <consortium name="WormBaseParasite"/>
        </authorList>
    </citation>
    <scope>IDENTIFICATION</scope>
</reference>
<accession>A0AAF3J2N0</accession>
<proteinExistence type="predicted"/>
<dbReference type="WBParaSite" id="MBELARI_LOCUS12402">
    <property type="protein sequence ID" value="MBELARI_LOCUS12402"/>
    <property type="gene ID" value="MBELARI_LOCUS12402"/>
</dbReference>
<evidence type="ECO:0000259" key="1">
    <source>
        <dbReference type="Pfam" id="PF02931"/>
    </source>
</evidence>
<organism evidence="2 3">
    <name type="scientific">Mesorhabditis belari</name>
    <dbReference type="NCBI Taxonomy" id="2138241"/>
    <lineage>
        <taxon>Eukaryota</taxon>
        <taxon>Metazoa</taxon>
        <taxon>Ecdysozoa</taxon>
        <taxon>Nematoda</taxon>
        <taxon>Chromadorea</taxon>
        <taxon>Rhabditida</taxon>
        <taxon>Rhabditina</taxon>
        <taxon>Rhabditomorpha</taxon>
        <taxon>Rhabditoidea</taxon>
        <taxon>Rhabditidae</taxon>
        <taxon>Mesorhabditinae</taxon>
        <taxon>Mesorhabditis</taxon>
    </lineage>
</organism>
<keyword evidence="2" id="KW-1185">Reference proteome</keyword>
<dbReference type="GO" id="GO:0004888">
    <property type="term" value="F:transmembrane signaling receptor activity"/>
    <property type="evidence" value="ECO:0007669"/>
    <property type="project" value="InterPro"/>
</dbReference>
<evidence type="ECO:0000313" key="2">
    <source>
        <dbReference type="Proteomes" id="UP000887575"/>
    </source>
</evidence>
<dbReference type="SUPFAM" id="SSF63712">
    <property type="entry name" value="Nicotinic receptor ligand binding domain-like"/>
    <property type="match status" value="1"/>
</dbReference>
<sequence>MASFLYAIVMTWRDDRLRFDPKDFNNANFICLPMSELWVPTFQIANAVETKRVNDGNVEDDVEVRSDGTVTIADIYYSKTICGTRTNRFPFDIQFCDVDIENLNINQTLMRF</sequence>
<dbReference type="Gene3D" id="2.70.170.10">
    <property type="entry name" value="Neurotransmitter-gated ion-channel ligand-binding domain"/>
    <property type="match status" value="1"/>
</dbReference>
<dbReference type="InterPro" id="IPR006202">
    <property type="entry name" value="Neur_chan_lig-bd"/>
</dbReference>
<protein>
    <recommendedName>
        <fullName evidence="1">Neurotransmitter-gated ion-channel ligand-binding domain-containing protein</fullName>
    </recommendedName>
</protein>
<dbReference type="PANTHER" id="PTHR18945">
    <property type="entry name" value="NEUROTRANSMITTER GATED ION CHANNEL"/>
    <property type="match status" value="1"/>
</dbReference>
<evidence type="ECO:0000313" key="3">
    <source>
        <dbReference type="WBParaSite" id="MBELARI_LOCUS12402"/>
    </source>
</evidence>
<dbReference type="Proteomes" id="UP000887575">
    <property type="component" value="Unassembled WGS sequence"/>
</dbReference>
<dbReference type="GO" id="GO:0016020">
    <property type="term" value="C:membrane"/>
    <property type="evidence" value="ECO:0007669"/>
    <property type="project" value="InterPro"/>
</dbReference>
<feature type="domain" description="Neurotransmitter-gated ion-channel ligand-binding" evidence="1">
    <location>
        <begin position="8"/>
        <end position="108"/>
    </location>
</feature>
<dbReference type="Pfam" id="PF02931">
    <property type="entry name" value="Neur_chan_LBD"/>
    <property type="match status" value="1"/>
</dbReference>
<dbReference type="InterPro" id="IPR036734">
    <property type="entry name" value="Neur_chan_lig-bd_sf"/>
</dbReference>
<name>A0AAF3J2N0_9BILA</name>
<dbReference type="AlphaFoldDB" id="A0AAF3J2N0"/>
<dbReference type="InterPro" id="IPR006201">
    <property type="entry name" value="Neur_channel"/>
</dbReference>